<accession>A0A7W9D3S3</accession>
<keyword evidence="3" id="KW-1185">Reference proteome</keyword>
<feature type="region of interest" description="Disordered" evidence="1">
    <location>
        <begin position="67"/>
        <end position="89"/>
    </location>
</feature>
<proteinExistence type="predicted"/>
<organism evidence="2 3">
    <name type="scientific">Rhizobium paranaense</name>
    <dbReference type="NCBI Taxonomy" id="1650438"/>
    <lineage>
        <taxon>Bacteria</taxon>
        <taxon>Pseudomonadati</taxon>
        <taxon>Pseudomonadota</taxon>
        <taxon>Alphaproteobacteria</taxon>
        <taxon>Hyphomicrobiales</taxon>
        <taxon>Rhizobiaceae</taxon>
        <taxon>Rhizobium/Agrobacterium group</taxon>
        <taxon>Rhizobium</taxon>
    </lineage>
</organism>
<evidence type="ECO:0000313" key="3">
    <source>
        <dbReference type="Proteomes" id="UP000549882"/>
    </source>
</evidence>
<dbReference type="AlphaFoldDB" id="A0A7W9D3S3"/>
<dbReference type="Proteomes" id="UP000549882">
    <property type="component" value="Unassembled WGS sequence"/>
</dbReference>
<dbReference type="EMBL" id="JACHBI010000014">
    <property type="protein sequence ID" value="MBB5576692.1"/>
    <property type="molecule type" value="Genomic_DNA"/>
</dbReference>
<sequence>MWSAIRSGSDARTRRVQPNWALECVKAGIPLCQLPPAPAADATYREKCQYTWALRRAWESKTGRKIERLTPPGYSDGTAQKRREMRMKD</sequence>
<feature type="compositionally biased region" description="Basic and acidic residues" evidence="1">
    <location>
        <begin position="79"/>
        <end position="89"/>
    </location>
</feature>
<evidence type="ECO:0000256" key="1">
    <source>
        <dbReference type="SAM" id="MobiDB-lite"/>
    </source>
</evidence>
<protein>
    <submittedName>
        <fullName evidence="2">Uncharacterized protein</fullName>
    </submittedName>
</protein>
<name>A0A7W9D3S3_9HYPH</name>
<comment type="caution">
    <text evidence="2">The sequence shown here is derived from an EMBL/GenBank/DDBJ whole genome shotgun (WGS) entry which is preliminary data.</text>
</comment>
<reference evidence="2 3" key="1">
    <citation type="submission" date="2020-08" db="EMBL/GenBank/DDBJ databases">
        <title>Genomic Encyclopedia of Type Strains, Phase IV (KMG-V): Genome sequencing to study the core and pangenomes of soil and plant-associated prokaryotes.</title>
        <authorList>
            <person name="Whitman W."/>
        </authorList>
    </citation>
    <scope>NUCLEOTIDE SEQUENCE [LARGE SCALE GENOMIC DNA]</scope>
    <source>
        <strain evidence="2 3">SEMIA 4064</strain>
    </source>
</reference>
<evidence type="ECO:0000313" key="2">
    <source>
        <dbReference type="EMBL" id="MBB5576692.1"/>
    </source>
</evidence>
<gene>
    <name evidence="2" type="ORF">GGD50_005337</name>
</gene>